<feature type="region of interest" description="Disordered" evidence="3">
    <location>
        <begin position="275"/>
        <end position="294"/>
    </location>
</feature>
<dbReference type="PRINTS" id="PR00080">
    <property type="entry name" value="SDRFAMILY"/>
</dbReference>
<dbReference type="Pfam" id="PF00172">
    <property type="entry name" value="Zn_clus"/>
    <property type="match status" value="1"/>
</dbReference>
<dbReference type="GO" id="GO:0000976">
    <property type="term" value="F:transcription cis-regulatory region binding"/>
    <property type="evidence" value="ECO:0007669"/>
    <property type="project" value="TreeGrafter"/>
</dbReference>
<dbReference type="GO" id="GO:0000981">
    <property type="term" value="F:DNA-binding transcription factor activity, RNA polymerase II-specific"/>
    <property type="evidence" value="ECO:0007669"/>
    <property type="project" value="InterPro"/>
</dbReference>
<dbReference type="Gene3D" id="3.40.50.720">
    <property type="entry name" value="NAD(P)-binding Rossmann-like Domain"/>
    <property type="match status" value="2"/>
</dbReference>
<dbReference type="Pfam" id="PF13561">
    <property type="entry name" value="adh_short_C2"/>
    <property type="match status" value="1"/>
</dbReference>
<proteinExistence type="predicted"/>
<evidence type="ECO:0000256" key="1">
    <source>
        <dbReference type="ARBA" id="ARBA00004123"/>
    </source>
</evidence>
<keyword evidence="2" id="KW-0539">Nucleus</keyword>
<comment type="caution">
    <text evidence="5">The sequence shown here is derived from an EMBL/GenBank/DDBJ whole genome shotgun (WGS) entry which is preliminary data.</text>
</comment>
<evidence type="ECO:0000256" key="3">
    <source>
        <dbReference type="SAM" id="MobiDB-lite"/>
    </source>
</evidence>
<dbReference type="Pfam" id="PF11951">
    <property type="entry name" value="Fungal_trans_2"/>
    <property type="match status" value="1"/>
</dbReference>
<name>A0A553ICW5_9PEZI</name>
<dbReference type="GO" id="GO:0008270">
    <property type="term" value="F:zinc ion binding"/>
    <property type="evidence" value="ECO:0007669"/>
    <property type="project" value="InterPro"/>
</dbReference>
<dbReference type="PRINTS" id="PR00081">
    <property type="entry name" value="GDHRDH"/>
</dbReference>
<dbReference type="CDD" id="cd05233">
    <property type="entry name" value="SDR_c"/>
    <property type="match status" value="1"/>
</dbReference>
<dbReference type="InterPro" id="IPR036864">
    <property type="entry name" value="Zn2-C6_fun-type_DNA-bd_sf"/>
</dbReference>
<comment type="subcellular location">
    <subcellularLocation>
        <location evidence="1">Nucleus</location>
    </subcellularLocation>
</comment>
<feature type="domain" description="Zn(2)-C6 fungal-type" evidence="4">
    <location>
        <begin position="234"/>
        <end position="260"/>
    </location>
</feature>
<feature type="compositionally biased region" description="Basic residues" evidence="3">
    <location>
        <begin position="276"/>
        <end position="289"/>
    </location>
</feature>
<evidence type="ECO:0000259" key="4">
    <source>
        <dbReference type="PROSITE" id="PS50048"/>
    </source>
</evidence>
<accession>A0A553ICW5</accession>
<dbReference type="AlphaFoldDB" id="A0A553ICW5"/>
<sequence>MTSQRLLGKVAIVTGSSSGLGRAIALAYSEEGAHIVCADLQPEARADVKSELSSTTDALIKSNGGRAIYVRTDVSNTNNVETLIKRAVDELVNNAGISLEAGRPPMRLHETSENFWDVTMAVNVKSVYLTTSYCASKGAVSNLTRQVAIDYADVGIHCNAICPGYTETAIYVNTIKHNDEKEIRALHPLHGAGSPQDIVGAAIFLASGESRWVTGVYGFPTTVLGSVTTLNLTCKRRKVKCDEVKPDCGPCNKSSRKCEYAERIVFRSFEGCTPSARKRHGKTRPSSKRVPREEQTWLDVPRNLEFVIVEDPFHVPQSPEGLLGNHTLGGAEEDEFRLHEPINDITLQILPQIPSSESHGGYTEASPSTSVGSSLRPDGGAEDNIDPNILALHLLRHFREGPGLWMDLFDMGTYFSSKLPVMAATRPLLKSAVCALAAKHLYRLGASRKSHIVSQIVDTDWRYQSAKFYGQALDHLNTAIDSHHFENASSDREELFSAVAVLCTYELMDAPSTAWKAHLSALPLFTPRTEGTSAASLEVNPKTPISGPVFWRLARQDLLCSFVSETLTRLDLKNMKLWQHAGLVTDEQELLLPFGSPSFVNPRISPDIEEDTKSNELTWLLGKIANHIISGDAPVPEDFSLPPGQRPTLGIAQELLQERWTELMNELQQWFRSLPSTFRVCSRSKASHSIGAHRNIVLEDFEQSWYDLPLCAATMQSYHQANILLLVNKPQESTAIRSTISARLHSYREIQKQATYHAKQICSISLANPTDPVRINSVHALFVAGQVFHKSEEQSVVLHLLSDIEHDLGWTTSYYIKRLVNEWANVENNEVDYSH</sequence>
<dbReference type="STRING" id="2512241.A0A553ICW5"/>
<dbReference type="Gene3D" id="4.10.240.10">
    <property type="entry name" value="Zn(2)-C6 fungal-type DNA-binding domain"/>
    <property type="match status" value="1"/>
</dbReference>
<dbReference type="PANTHER" id="PTHR37534">
    <property type="entry name" value="TRANSCRIPTIONAL ACTIVATOR PROTEIN UGA3"/>
    <property type="match status" value="1"/>
</dbReference>
<evidence type="ECO:0000313" key="6">
    <source>
        <dbReference type="Proteomes" id="UP000319160"/>
    </source>
</evidence>
<dbReference type="EMBL" id="VFLP01000004">
    <property type="protein sequence ID" value="TRX98029.1"/>
    <property type="molecule type" value="Genomic_DNA"/>
</dbReference>
<dbReference type="InterPro" id="IPR021858">
    <property type="entry name" value="Fun_TF"/>
</dbReference>
<dbReference type="OrthoDB" id="5418899at2759"/>
<protein>
    <recommendedName>
        <fullName evidence="4">Zn(2)-C6 fungal-type domain-containing protein</fullName>
    </recommendedName>
</protein>
<dbReference type="SUPFAM" id="SSF57701">
    <property type="entry name" value="Zn2/Cys6 DNA-binding domain"/>
    <property type="match status" value="1"/>
</dbReference>
<dbReference type="Pfam" id="PF00106">
    <property type="entry name" value="adh_short"/>
    <property type="match status" value="1"/>
</dbReference>
<dbReference type="PROSITE" id="PS50048">
    <property type="entry name" value="ZN2_CY6_FUNGAL_2"/>
    <property type="match status" value="1"/>
</dbReference>
<reference evidence="6" key="1">
    <citation type="submission" date="2019-06" db="EMBL/GenBank/DDBJ databases">
        <title>Draft genome sequence of the griseofulvin-producing fungus Xylaria cubensis strain G536.</title>
        <authorList>
            <person name="Mead M.E."/>
            <person name="Raja H.A."/>
            <person name="Steenwyk J.L."/>
            <person name="Knowles S.L."/>
            <person name="Oberlies N.H."/>
            <person name="Rokas A."/>
        </authorList>
    </citation>
    <scope>NUCLEOTIDE SEQUENCE [LARGE SCALE GENOMIC DNA]</scope>
    <source>
        <strain evidence="6">G536</strain>
    </source>
</reference>
<dbReference type="GO" id="GO:0045944">
    <property type="term" value="P:positive regulation of transcription by RNA polymerase II"/>
    <property type="evidence" value="ECO:0007669"/>
    <property type="project" value="TreeGrafter"/>
</dbReference>
<dbReference type="CDD" id="cd00067">
    <property type="entry name" value="GAL4"/>
    <property type="match status" value="1"/>
</dbReference>
<evidence type="ECO:0000256" key="2">
    <source>
        <dbReference type="ARBA" id="ARBA00023242"/>
    </source>
</evidence>
<organism evidence="5 6">
    <name type="scientific">Xylaria flabelliformis</name>
    <dbReference type="NCBI Taxonomy" id="2512241"/>
    <lineage>
        <taxon>Eukaryota</taxon>
        <taxon>Fungi</taxon>
        <taxon>Dikarya</taxon>
        <taxon>Ascomycota</taxon>
        <taxon>Pezizomycotina</taxon>
        <taxon>Sordariomycetes</taxon>
        <taxon>Xylariomycetidae</taxon>
        <taxon>Xylariales</taxon>
        <taxon>Xylariaceae</taxon>
        <taxon>Xylaria</taxon>
    </lineage>
</organism>
<keyword evidence="6" id="KW-1185">Reference proteome</keyword>
<dbReference type="SUPFAM" id="SSF51735">
    <property type="entry name" value="NAD(P)-binding Rossmann-fold domains"/>
    <property type="match status" value="1"/>
</dbReference>
<dbReference type="GO" id="GO:0005634">
    <property type="term" value="C:nucleus"/>
    <property type="evidence" value="ECO:0007669"/>
    <property type="project" value="UniProtKB-SubCell"/>
</dbReference>
<feature type="region of interest" description="Disordered" evidence="3">
    <location>
        <begin position="356"/>
        <end position="382"/>
    </location>
</feature>
<dbReference type="InterPro" id="IPR002347">
    <property type="entry name" value="SDR_fam"/>
</dbReference>
<dbReference type="CDD" id="cd12148">
    <property type="entry name" value="fungal_TF_MHR"/>
    <property type="match status" value="1"/>
</dbReference>
<evidence type="ECO:0000313" key="5">
    <source>
        <dbReference type="EMBL" id="TRX98029.1"/>
    </source>
</evidence>
<dbReference type="Proteomes" id="UP000319160">
    <property type="component" value="Unassembled WGS sequence"/>
</dbReference>
<dbReference type="InterPro" id="IPR036291">
    <property type="entry name" value="NAD(P)-bd_dom_sf"/>
</dbReference>
<dbReference type="InterPro" id="IPR001138">
    <property type="entry name" value="Zn2Cys6_DnaBD"/>
</dbReference>
<gene>
    <name evidence="5" type="ORF">FHL15_001239</name>
</gene>
<dbReference type="PANTHER" id="PTHR37534:SF9">
    <property type="entry name" value="ZN(II)2CYS6 TRANSCRIPTION FACTOR (EUROFUNG)"/>
    <property type="match status" value="1"/>
</dbReference>